<accession>A0A1I5SUM7</accession>
<dbReference type="STRING" id="937334.SAMN05444406_10363"/>
<keyword evidence="4" id="KW-1185">Reference proteome</keyword>
<dbReference type="RefSeq" id="WP_092281914.1">
    <property type="nucleotide sequence ID" value="NZ_FOXR01000003.1"/>
</dbReference>
<name>A0A1I5SUM7_9FIRM</name>
<dbReference type="Pfam" id="PF20251">
    <property type="entry name" value="Big_14"/>
    <property type="match status" value="1"/>
</dbReference>
<dbReference type="PROSITE" id="PS51257">
    <property type="entry name" value="PROKAR_LIPOPROTEIN"/>
    <property type="match status" value="1"/>
</dbReference>
<protein>
    <recommendedName>
        <fullName evidence="2">Bacterial Ig-like domain-containing protein</fullName>
    </recommendedName>
</protein>
<evidence type="ECO:0000313" key="4">
    <source>
        <dbReference type="Proteomes" id="UP000198577"/>
    </source>
</evidence>
<evidence type="ECO:0000256" key="1">
    <source>
        <dbReference type="SAM" id="SignalP"/>
    </source>
</evidence>
<feature type="domain" description="Bacterial Ig-like" evidence="2">
    <location>
        <begin position="74"/>
        <end position="175"/>
    </location>
</feature>
<feature type="signal peptide" evidence="1">
    <location>
        <begin position="1"/>
        <end position="19"/>
    </location>
</feature>
<sequence length="178" mass="19610">MKKYLFLLAFVSGSLVLLAGCGNFGNINSTAEQQNSVMGAVSCQPAEITDWEPTTFQTVNNIDGVTKAVKEGTASPTGLTVTFENNSSSQCIYSESFWLEKKIDGSWYQVPVAFDGDYGFEDIGYILAAGGYGEWTVDWEWLYGSLDSGEYRIVKDVLVSTDSGEYDTYYLAAEFIIH</sequence>
<feature type="chain" id="PRO_5038333477" description="Bacterial Ig-like domain-containing protein" evidence="1">
    <location>
        <begin position="20"/>
        <end position="178"/>
    </location>
</feature>
<evidence type="ECO:0000259" key="2">
    <source>
        <dbReference type="Pfam" id="PF20251"/>
    </source>
</evidence>
<reference evidence="3 4" key="1">
    <citation type="submission" date="2016-10" db="EMBL/GenBank/DDBJ databases">
        <authorList>
            <person name="de Groot N.N."/>
        </authorList>
    </citation>
    <scope>NUCLEOTIDE SEQUENCE [LARGE SCALE GENOMIC DNA]</scope>
    <source>
        <strain evidence="3 4">DSM 20678</strain>
    </source>
</reference>
<gene>
    <name evidence="3" type="ORF">SAMN05444406_10363</name>
</gene>
<dbReference type="EMBL" id="FOXR01000003">
    <property type="protein sequence ID" value="SFP74460.1"/>
    <property type="molecule type" value="Genomic_DNA"/>
</dbReference>
<keyword evidence="1" id="KW-0732">Signal</keyword>
<dbReference type="Proteomes" id="UP000198577">
    <property type="component" value="Unassembled WGS sequence"/>
</dbReference>
<dbReference type="InterPro" id="IPR046878">
    <property type="entry name" value="Big_14"/>
</dbReference>
<proteinExistence type="predicted"/>
<evidence type="ECO:0000313" key="3">
    <source>
        <dbReference type="EMBL" id="SFP74460.1"/>
    </source>
</evidence>
<organism evidence="3 4">
    <name type="scientific">Caldicoprobacter faecalis</name>
    <dbReference type="NCBI Taxonomy" id="937334"/>
    <lineage>
        <taxon>Bacteria</taxon>
        <taxon>Bacillati</taxon>
        <taxon>Bacillota</taxon>
        <taxon>Clostridia</taxon>
        <taxon>Caldicoprobacterales</taxon>
        <taxon>Caldicoprobacteraceae</taxon>
        <taxon>Caldicoprobacter</taxon>
    </lineage>
</organism>
<dbReference type="OrthoDB" id="9779098at2"/>
<dbReference type="AlphaFoldDB" id="A0A1I5SUM7"/>